<dbReference type="PANTHER" id="PTHR42714:SF2">
    <property type="entry name" value="TRNA MODIFICATION GTPASE GTPBP3, MITOCHONDRIAL"/>
    <property type="match status" value="1"/>
</dbReference>
<dbReference type="NCBIfam" id="TIGR00231">
    <property type="entry name" value="small_GTP"/>
    <property type="match status" value="1"/>
</dbReference>
<reference evidence="3 4" key="1">
    <citation type="submission" date="2019-02" db="EMBL/GenBank/DDBJ databases">
        <title>Deep-cultivation of Planctomycetes and their phenomic and genomic characterization uncovers novel biology.</title>
        <authorList>
            <person name="Wiegand S."/>
            <person name="Jogler M."/>
            <person name="Boedeker C."/>
            <person name="Pinto D."/>
            <person name="Vollmers J."/>
            <person name="Rivas-Marin E."/>
            <person name="Kohn T."/>
            <person name="Peeters S.H."/>
            <person name="Heuer A."/>
            <person name="Rast P."/>
            <person name="Oberbeckmann S."/>
            <person name="Bunk B."/>
            <person name="Jeske O."/>
            <person name="Meyerdierks A."/>
            <person name="Storesund J.E."/>
            <person name="Kallscheuer N."/>
            <person name="Luecker S."/>
            <person name="Lage O.M."/>
            <person name="Pohl T."/>
            <person name="Merkel B.J."/>
            <person name="Hornburger P."/>
            <person name="Mueller R.-W."/>
            <person name="Bruemmer F."/>
            <person name="Labrenz M."/>
            <person name="Spormann A.M."/>
            <person name="Op Den Camp H."/>
            <person name="Overmann J."/>
            <person name="Amann R."/>
            <person name="Jetten M.S.M."/>
            <person name="Mascher T."/>
            <person name="Medema M.H."/>
            <person name="Devos D.P."/>
            <person name="Kaster A.-K."/>
            <person name="Ovreas L."/>
            <person name="Rohde M."/>
            <person name="Galperin M.Y."/>
            <person name="Jogler C."/>
        </authorList>
    </citation>
    <scope>NUCLEOTIDE SEQUENCE [LARGE SCALE GENOMIC DNA]</scope>
    <source>
        <strain evidence="3 4">Pla123a</strain>
    </source>
</reference>
<gene>
    <name evidence="3" type="primary">mnmE_1</name>
    <name evidence="3" type="ORF">Pla123a_00490</name>
</gene>
<name>A0A5C5ZD44_9BACT</name>
<keyword evidence="4" id="KW-1185">Reference proteome</keyword>
<sequence>MSVRPPTHAPTLATVQTAEGRGAVAVVWVSGPTSVSAVDACFHAANGRPLAEQPVAALRFGRWSSPTGEEVVVTRRGADVEVHCHGGTAAVRAVVRDLIEQGCVESRADAPGLSGVCRATHEAVLALRSALTERTAGVLLDQAEGALEAELRSIADGLGAGDGLERLELLAVWGELGRRLTTPWRVVLAGAPNVGKSSLTNALLGYDRAIVFDQPGTTRDVISADAAVEGWPISLSDTAGLRAADDPTEAAGVELAMRVLDQADLIVDVRDAAAPDQPSVIPGAMAGRRLVVWNKLDRAVCGTAEGGTSEGLGTVATTGRGVPELLAAIAAELVPTVPAAGRAVPVNAVQAGLLRRAADAAAGGDWGAARADVQALLAPADSEFDAS</sequence>
<dbReference type="EMBL" id="SJPO01000001">
    <property type="protein sequence ID" value="TWT85242.1"/>
    <property type="molecule type" value="Genomic_DNA"/>
</dbReference>
<dbReference type="CDD" id="cd04164">
    <property type="entry name" value="trmE"/>
    <property type="match status" value="1"/>
</dbReference>
<dbReference type="SUPFAM" id="SSF103025">
    <property type="entry name" value="Folate-binding domain"/>
    <property type="match status" value="1"/>
</dbReference>
<dbReference type="EC" id="3.6.5.-" evidence="3"/>
<dbReference type="SUPFAM" id="SSF52540">
    <property type="entry name" value="P-loop containing nucleoside triphosphate hydrolases"/>
    <property type="match status" value="1"/>
</dbReference>
<dbReference type="Gene3D" id="1.20.120.430">
    <property type="entry name" value="tRNA modification GTPase MnmE domain 2"/>
    <property type="match status" value="1"/>
</dbReference>
<dbReference type="PANTHER" id="PTHR42714">
    <property type="entry name" value="TRNA MODIFICATION GTPASE GTPBP3"/>
    <property type="match status" value="1"/>
</dbReference>
<dbReference type="AlphaFoldDB" id="A0A5C5ZD44"/>
<dbReference type="InterPro" id="IPR027417">
    <property type="entry name" value="P-loop_NTPase"/>
</dbReference>
<dbReference type="InterPro" id="IPR031168">
    <property type="entry name" value="G_TrmE"/>
</dbReference>
<dbReference type="OrthoDB" id="9805918at2"/>
<dbReference type="Proteomes" id="UP000318478">
    <property type="component" value="Unassembled WGS sequence"/>
</dbReference>
<organism evidence="3 4">
    <name type="scientific">Posidoniimonas polymericola</name>
    <dbReference type="NCBI Taxonomy" id="2528002"/>
    <lineage>
        <taxon>Bacteria</taxon>
        <taxon>Pseudomonadati</taxon>
        <taxon>Planctomycetota</taxon>
        <taxon>Planctomycetia</taxon>
        <taxon>Pirellulales</taxon>
        <taxon>Lacipirellulaceae</taxon>
        <taxon>Posidoniimonas</taxon>
    </lineage>
</organism>
<dbReference type="Pfam" id="PF10396">
    <property type="entry name" value="TrmE_N"/>
    <property type="match status" value="1"/>
</dbReference>
<dbReference type="InterPro" id="IPR027266">
    <property type="entry name" value="TrmE/GcvT-like"/>
</dbReference>
<dbReference type="GO" id="GO:0005525">
    <property type="term" value="F:GTP binding"/>
    <property type="evidence" value="ECO:0007669"/>
    <property type="project" value="InterPro"/>
</dbReference>
<feature type="domain" description="GTP-binding protein TrmE N-terminal" evidence="2">
    <location>
        <begin position="11"/>
        <end position="104"/>
    </location>
</feature>
<evidence type="ECO:0000313" key="4">
    <source>
        <dbReference type="Proteomes" id="UP000318478"/>
    </source>
</evidence>
<dbReference type="Gene3D" id="3.30.1360.120">
    <property type="entry name" value="Probable tRNA modification gtpase trme, domain 1"/>
    <property type="match status" value="1"/>
</dbReference>
<comment type="caution">
    <text evidence="3">The sequence shown here is derived from an EMBL/GenBank/DDBJ whole genome shotgun (WGS) entry which is preliminary data.</text>
</comment>
<dbReference type="InterPro" id="IPR018948">
    <property type="entry name" value="GTP-bd_TrmE_N"/>
</dbReference>
<dbReference type="GO" id="GO:0005829">
    <property type="term" value="C:cytosol"/>
    <property type="evidence" value="ECO:0007669"/>
    <property type="project" value="TreeGrafter"/>
</dbReference>
<proteinExistence type="predicted"/>
<evidence type="ECO:0000259" key="2">
    <source>
        <dbReference type="Pfam" id="PF10396"/>
    </source>
</evidence>
<dbReference type="GO" id="GO:0002098">
    <property type="term" value="P:tRNA wobble uridine modification"/>
    <property type="evidence" value="ECO:0007669"/>
    <property type="project" value="TreeGrafter"/>
</dbReference>
<evidence type="ECO:0000259" key="1">
    <source>
        <dbReference type="Pfam" id="PF01926"/>
    </source>
</evidence>
<dbReference type="GO" id="GO:0016787">
    <property type="term" value="F:hydrolase activity"/>
    <property type="evidence" value="ECO:0007669"/>
    <property type="project" value="UniProtKB-KW"/>
</dbReference>
<accession>A0A5C5ZD44</accession>
<dbReference type="InterPro" id="IPR027368">
    <property type="entry name" value="MnmE_dom2"/>
</dbReference>
<feature type="domain" description="G" evidence="1">
    <location>
        <begin position="185"/>
        <end position="273"/>
    </location>
</feature>
<dbReference type="InterPro" id="IPR005225">
    <property type="entry name" value="Small_GTP-bd"/>
</dbReference>
<dbReference type="InterPro" id="IPR006073">
    <property type="entry name" value="GTP-bd"/>
</dbReference>
<dbReference type="Gene3D" id="3.40.50.300">
    <property type="entry name" value="P-loop containing nucleotide triphosphate hydrolases"/>
    <property type="match status" value="1"/>
</dbReference>
<protein>
    <submittedName>
        <fullName evidence="3">tRNA modification GTPase MnmE</fullName>
        <ecNumber evidence="3">3.6.5.-</ecNumber>
    </submittedName>
</protein>
<dbReference type="GO" id="GO:0030488">
    <property type="term" value="P:tRNA methylation"/>
    <property type="evidence" value="ECO:0007669"/>
    <property type="project" value="TreeGrafter"/>
</dbReference>
<keyword evidence="3" id="KW-0378">Hydrolase</keyword>
<dbReference type="RefSeq" id="WP_146583521.1">
    <property type="nucleotide sequence ID" value="NZ_SJPO01000001.1"/>
</dbReference>
<dbReference type="Pfam" id="PF01926">
    <property type="entry name" value="MMR_HSR1"/>
    <property type="match status" value="1"/>
</dbReference>
<evidence type="ECO:0000313" key="3">
    <source>
        <dbReference type="EMBL" id="TWT85242.1"/>
    </source>
</evidence>